<dbReference type="AlphaFoldDB" id="A0A0V0R508"/>
<reference evidence="2 3" key="1">
    <citation type="journal article" date="2015" name="Sci. Rep.">
        <title>Genome of the facultative scuticociliatosis pathogen Pseudocohnilembus persalinus provides insight into its virulence through horizontal gene transfer.</title>
        <authorList>
            <person name="Xiong J."/>
            <person name="Wang G."/>
            <person name="Cheng J."/>
            <person name="Tian M."/>
            <person name="Pan X."/>
            <person name="Warren A."/>
            <person name="Jiang C."/>
            <person name="Yuan D."/>
            <person name="Miao W."/>
        </authorList>
    </citation>
    <scope>NUCLEOTIDE SEQUENCE [LARGE SCALE GENOMIC DNA]</scope>
    <source>
        <strain evidence="2">36N120E</strain>
    </source>
</reference>
<gene>
    <name evidence="2" type="ORF">PPERSA_12306</name>
</gene>
<evidence type="ECO:0000313" key="3">
    <source>
        <dbReference type="Proteomes" id="UP000054937"/>
    </source>
</evidence>
<dbReference type="OrthoDB" id="312289at2759"/>
<feature type="coiled-coil region" evidence="1">
    <location>
        <begin position="151"/>
        <end position="188"/>
    </location>
</feature>
<organism evidence="2 3">
    <name type="scientific">Pseudocohnilembus persalinus</name>
    <name type="common">Ciliate</name>
    <dbReference type="NCBI Taxonomy" id="266149"/>
    <lineage>
        <taxon>Eukaryota</taxon>
        <taxon>Sar</taxon>
        <taxon>Alveolata</taxon>
        <taxon>Ciliophora</taxon>
        <taxon>Intramacronucleata</taxon>
        <taxon>Oligohymenophorea</taxon>
        <taxon>Scuticociliatia</taxon>
        <taxon>Philasterida</taxon>
        <taxon>Pseudocohnilembidae</taxon>
        <taxon>Pseudocohnilembus</taxon>
    </lineage>
</organism>
<dbReference type="InParanoid" id="A0A0V0R508"/>
<evidence type="ECO:0000256" key="1">
    <source>
        <dbReference type="SAM" id="Coils"/>
    </source>
</evidence>
<keyword evidence="3" id="KW-1185">Reference proteome</keyword>
<evidence type="ECO:0000313" key="2">
    <source>
        <dbReference type="EMBL" id="KRX09563.1"/>
    </source>
</evidence>
<comment type="caution">
    <text evidence="2">The sequence shown here is derived from an EMBL/GenBank/DDBJ whole genome shotgun (WGS) entry which is preliminary data.</text>
</comment>
<sequence>MSKKHELLKSFHRFLQTNFNKFSRTGPNIHKQRKYEHIEIQHQFEEVEKIRKKQRLSLIEYNKKLKKKLIQQQISYLKGNQGELQNQDLQLEFKKAQDMHQYGQFRSYEEFMQHLIKNQQQIKFSDENQQKIEAAEKEQKETNPEEFEKLKAEEKEKIIKLEIELDKLNTELSQIQETKKDIQLTEQKIEDLEPGYVLITGMQKRIVLNQVAYYEFQHRNLSGCIIHPETIKAIETIHYHVEHNLPVRRELLYEVLPEFFEAEIEQLDKIEQEKIYSKRPRLDSNQTDQVRAVEKDWKPKKLEYFEELKAQEYEMMDLIYKRAIAVATKHGEQIFSKLDQGFHNIEVILENVEARKNSDKDLTDEELDLFNDIQQLKQMNLDYQEMVKLNKVRIAKKQRELYIPEFVKNHPKLSEMWTQKWEEIVKNSFDFSESIFMPETSLSTESQLDKMLSQQKNIDLQELIKKSKEEYQEKIEGTEPIRGRDRVNKDQGLVSKLNILAQAMNDIPEEKRAERIQMFRGPIGNLEAPQEQKILLSEMTKVLYLNNRDPKKYDLQYWAQHFNIEPQKLRNIFNYISYAIPDVTNEKETGRVFRFIYDINSAHN</sequence>
<keyword evidence="1" id="KW-0175">Coiled coil</keyword>
<name>A0A0V0R508_PSEPJ</name>
<dbReference type="EMBL" id="LDAU01000048">
    <property type="protein sequence ID" value="KRX09563.1"/>
    <property type="molecule type" value="Genomic_DNA"/>
</dbReference>
<dbReference type="OMA" id="YDINSAH"/>
<accession>A0A0V0R508</accession>
<dbReference type="Proteomes" id="UP000054937">
    <property type="component" value="Unassembled WGS sequence"/>
</dbReference>
<proteinExistence type="predicted"/>
<protein>
    <submittedName>
        <fullName evidence="2">Uncharacterized protein</fullName>
    </submittedName>
</protein>